<dbReference type="STRING" id="28085.Lcin_2362"/>
<dbReference type="Proteomes" id="UP000054854">
    <property type="component" value="Unassembled WGS sequence"/>
</dbReference>
<name>A0A378II19_9GAMM</name>
<feature type="domain" description="RavJ-like C-terminal" evidence="1">
    <location>
        <begin position="56"/>
        <end position="151"/>
    </location>
</feature>
<dbReference type="Pfam" id="PF18493">
    <property type="entry name" value="DUF5617"/>
    <property type="match status" value="1"/>
</dbReference>
<evidence type="ECO:0000313" key="2">
    <source>
        <dbReference type="EMBL" id="KTC83675.1"/>
    </source>
</evidence>
<evidence type="ECO:0000259" key="1">
    <source>
        <dbReference type="Pfam" id="PF18493"/>
    </source>
</evidence>
<sequence>MSHGSDSIATIKSGDLEFLQEADDSSISSELSSPFSCIGLATNSFFKRSKSNLAFPDSYSKLWSKIEENSNIRRIKALLIDYTKESFLLGSSIGLIISGHWNRHHVSAVSKIIANISVKNYYESADDVIAELKALKPEKGGSLYQRIKFIEMKLEEQLRYYFNY</sequence>
<dbReference type="EMBL" id="LNXX01000042">
    <property type="protein sequence ID" value="KTC83675.1"/>
    <property type="molecule type" value="Genomic_DNA"/>
</dbReference>
<dbReference type="RefSeq" id="WP_058465497.1">
    <property type="nucleotide sequence ID" value="NZ_CAAAHQ010000016.1"/>
</dbReference>
<dbReference type="AlphaFoldDB" id="A0A378II19"/>
<proteinExistence type="predicted"/>
<evidence type="ECO:0000313" key="3">
    <source>
        <dbReference type="EMBL" id="STX34365.1"/>
    </source>
</evidence>
<accession>A0A378II19</accession>
<dbReference type="Proteomes" id="UP000255316">
    <property type="component" value="Unassembled WGS sequence"/>
</dbReference>
<evidence type="ECO:0000313" key="4">
    <source>
        <dbReference type="Proteomes" id="UP000054854"/>
    </source>
</evidence>
<protein>
    <submittedName>
        <fullName evidence="3">Dot/Icm secretion system substrate</fullName>
    </submittedName>
    <submittedName>
        <fullName evidence="2">Substrate of the Dot/Icm secretion system</fullName>
    </submittedName>
</protein>
<gene>
    <name evidence="3" type="primary">WipB_1</name>
    <name evidence="2" type="synonym">wipB</name>
    <name evidence="2" type="ORF">Lcin_2362</name>
    <name evidence="3" type="ORF">NCTC12438_00963</name>
</gene>
<evidence type="ECO:0000313" key="5">
    <source>
        <dbReference type="Proteomes" id="UP000255316"/>
    </source>
</evidence>
<dbReference type="OrthoDB" id="5634947at2"/>
<dbReference type="InterPro" id="IPR041234">
    <property type="entry name" value="RavJ-like_C"/>
</dbReference>
<dbReference type="EMBL" id="UGNX01000001">
    <property type="protein sequence ID" value="STX34365.1"/>
    <property type="molecule type" value="Genomic_DNA"/>
</dbReference>
<reference evidence="2 4" key="1">
    <citation type="submission" date="2015-11" db="EMBL/GenBank/DDBJ databases">
        <title>Genomic analysis of 38 Legionella species identifies large and diverse effector repertoires.</title>
        <authorList>
            <person name="Burstein D."/>
            <person name="Amaro F."/>
            <person name="Zusman T."/>
            <person name="Lifshitz Z."/>
            <person name="Cohen O."/>
            <person name="Gilbert J.A."/>
            <person name="Pupko T."/>
            <person name="Shuman H.A."/>
            <person name="Segal G."/>
        </authorList>
    </citation>
    <scope>NUCLEOTIDE SEQUENCE [LARGE SCALE GENOMIC DNA]</scope>
    <source>
        <strain evidence="2 4">CDC#72-OH-14</strain>
    </source>
</reference>
<reference evidence="3 5" key="2">
    <citation type="submission" date="2018-06" db="EMBL/GenBank/DDBJ databases">
        <authorList>
            <consortium name="Pathogen Informatics"/>
            <person name="Doyle S."/>
        </authorList>
    </citation>
    <scope>NUCLEOTIDE SEQUENCE [LARGE SCALE GENOMIC DNA]</scope>
    <source>
        <strain evidence="3 5">NCTC12438</strain>
    </source>
</reference>
<organism evidence="3 5">
    <name type="scientific">Legionella cincinnatiensis</name>
    <dbReference type="NCBI Taxonomy" id="28085"/>
    <lineage>
        <taxon>Bacteria</taxon>
        <taxon>Pseudomonadati</taxon>
        <taxon>Pseudomonadota</taxon>
        <taxon>Gammaproteobacteria</taxon>
        <taxon>Legionellales</taxon>
        <taxon>Legionellaceae</taxon>
        <taxon>Legionella</taxon>
    </lineage>
</organism>
<keyword evidence="4" id="KW-1185">Reference proteome</keyword>